<dbReference type="RefSeq" id="WP_154540104.1">
    <property type="nucleotide sequence ID" value="NZ_VUND01000001.1"/>
</dbReference>
<proteinExistence type="predicted"/>
<dbReference type="AlphaFoldDB" id="A0A6N7X9X3"/>
<evidence type="ECO:0000313" key="2">
    <source>
        <dbReference type="EMBL" id="MST60027.1"/>
    </source>
</evidence>
<evidence type="ECO:0000313" key="3">
    <source>
        <dbReference type="Proteomes" id="UP000434342"/>
    </source>
</evidence>
<protein>
    <submittedName>
        <fullName evidence="2">Uncharacterized protein</fullName>
    </submittedName>
</protein>
<feature type="compositionally biased region" description="Basic and acidic residues" evidence="1">
    <location>
        <begin position="48"/>
        <end position="66"/>
    </location>
</feature>
<gene>
    <name evidence="2" type="ORF">FYJ69_03720</name>
</gene>
<reference evidence="2 3" key="1">
    <citation type="submission" date="2019-08" db="EMBL/GenBank/DDBJ databases">
        <title>In-depth cultivation of the pig gut microbiome towards novel bacterial diversity and tailored functional studies.</title>
        <authorList>
            <person name="Wylensek D."/>
            <person name="Hitch T.C.A."/>
            <person name="Clavel T."/>
        </authorList>
    </citation>
    <scope>NUCLEOTIDE SEQUENCE [LARGE SCALE GENOMIC DNA]</scope>
    <source>
        <strain evidence="2 3">WB01_CNA04</strain>
    </source>
</reference>
<evidence type="ECO:0000256" key="1">
    <source>
        <dbReference type="SAM" id="MobiDB-lite"/>
    </source>
</evidence>
<name>A0A6N7X9X3_9ACTN</name>
<dbReference type="Proteomes" id="UP000434342">
    <property type="component" value="Unassembled WGS sequence"/>
</dbReference>
<organism evidence="2 3">
    <name type="scientific">Parafannyhessea umbonata</name>
    <dbReference type="NCBI Taxonomy" id="604330"/>
    <lineage>
        <taxon>Bacteria</taxon>
        <taxon>Bacillati</taxon>
        <taxon>Actinomycetota</taxon>
        <taxon>Coriobacteriia</taxon>
        <taxon>Coriobacteriales</taxon>
        <taxon>Atopobiaceae</taxon>
        <taxon>Parafannyhessea</taxon>
    </lineage>
</organism>
<sequence length="152" mass="16901">MDMTFAKRYTQRELDYIRANWETKTTEEMASHLGRSRSGVYKKILDMHLRDDSDDEPKAPMDERPKVGSLMHIVDARQGRDSIGTAMTDHQRLAGLRDLIWDSMQGAAPADVARLAPEYRKTIQEMIALDGGGKQARAADGGGGGLAEVLRL</sequence>
<comment type="caution">
    <text evidence="2">The sequence shown here is derived from an EMBL/GenBank/DDBJ whole genome shotgun (WGS) entry which is preliminary data.</text>
</comment>
<dbReference type="EMBL" id="VUND01000001">
    <property type="protein sequence ID" value="MST60027.1"/>
    <property type="molecule type" value="Genomic_DNA"/>
</dbReference>
<accession>A0A6N7X9X3</accession>
<feature type="region of interest" description="Disordered" evidence="1">
    <location>
        <begin position="48"/>
        <end position="70"/>
    </location>
</feature>